<proteinExistence type="predicted"/>
<dbReference type="InterPro" id="IPR043502">
    <property type="entry name" value="DNA/RNA_pol_sf"/>
</dbReference>
<dbReference type="PROSITE" id="PS50994">
    <property type="entry name" value="INTEGRASE"/>
    <property type="match status" value="1"/>
</dbReference>
<dbReference type="Gramene" id="C.cajan_28852.t">
    <property type="protein sequence ID" value="C.cajan_28852.t"/>
    <property type="gene ID" value="C.cajan_28852"/>
</dbReference>
<keyword evidence="3" id="KW-1185">Reference proteome</keyword>
<dbReference type="Proteomes" id="UP000075243">
    <property type="component" value="Unassembled WGS sequence"/>
</dbReference>
<dbReference type="CDD" id="cd09272">
    <property type="entry name" value="RNase_HI_RT_Ty1"/>
    <property type="match status" value="1"/>
</dbReference>
<feature type="domain" description="Integrase catalytic" evidence="1">
    <location>
        <begin position="1"/>
        <end position="139"/>
    </location>
</feature>
<dbReference type="InterPro" id="IPR012337">
    <property type="entry name" value="RNaseH-like_sf"/>
</dbReference>
<dbReference type="GO" id="GO:0015074">
    <property type="term" value="P:DNA integration"/>
    <property type="evidence" value="ECO:0007669"/>
    <property type="project" value="InterPro"/>
</dbReference>
<dbReference type="EMBL" id="KQ483529">
    <property type="protein sequence ID" value="KYP47392.1"/>
    <property type="molecule type" value="Genomic_DNA"/>
</dbReference>
<dbReference type="OMA" id="DAGRECM"/>
<dbReference type="PANTHER" id="PTHR11439">
    <property type="entry name" value="GAG-POL-RELATED RETROTRANSPOSON"/>
    <property type="match status" value="1"/>
</dbReference>
<accession>A0A151RXV3</accession>
<evidence type="ECO:0000313" key="2">
    <source>
        <dbReference type="EMBL" id="KYP47392.1"/>
    </source>
</evidence>
<dbReference type="AlphaFoldDB" id="A0A151RXV3"/>
<dbReference type="Gene3D" id="3.30.420.10">
    <property type="entry name" value="Ribonuclease H-like superfamily/Ribonuclease H"/>
    <property type="match status" value="1"/>
</dbReference>
<protein>
    <submittedName>
        <fullName evidence="2">Retrovirus-related Pol polyprotein from transposon TNT 1-94</fullName>
    </submittedName>
</protein>
<dbReference type="InterPro" id="IPR013103">
    <property type="entry name" value="RVT_2"/>
</dbReference>
<dbReference type="GO" id="GO:0003676">
    <property type="term" value="F:nucleic acid binding"/>
    <property type="evidence" value="ECO:0007669"/>
    <property type="project" value="InterPro"/>
</dbReference>
<sequence length="814" mass="93137">MVLIDASTRWSHVCLLSTRNQAFARLLAQLIRLRAHFPDYPIKKIRLDNAGEFTSHAFNEYCISIGIDIEHPVAHVHTQNGLAESFIKRLKLIARPLLMRSKLPMSTWGHAILHAAILIRIRPTSYHKFSPLQLVFGEQPNISHLRIFGCAVYVPIAPPQRTKMGPQRRLGIYVGYESPSIIKYLEPLTGDLFTARFADCHFNELIFPTLGGEQKQLEKDIIPEETQVPEIIENEEISINYVMNGIRWNRNNVNIDDVFAYNIALNEINDIEDQEPKSINDCRQRNDWPKWKDAIEAELDSLAKRKVFGPVLRTPKGVKPIGYKWVFVRKRNENGEIVRYKARLVAQGFSQRPGIDFEETYSPVVDANTFRYLISLVVHEKLNLHLMDVVTTYLYGSLDADIYMKLPEGFNLPDDAISREDYSIKLNKSLYGLKQSGRMWYNRLSEYLLQEGYKNDPICPCIFIKRSQNGFAIIVVYVDDINIIGTPKELSKAIDCLKKEFEMKDLGRTKFCLGLQVEYLENGILVHQEAYITKVLKRFYMDKSHPLCTPMVVRSLDVNKDPFRPQEKDEEILGPEVPYLSAIGALMYLANYARPDIAFVVNLLARYSSSPTQRHWNGVKQILRYLRGTMDMGLLYSNVSKPELNGYADAGYLSDPHNGKSQTGYLFTSGGTAISWRSVKQTISATSSNHAEILALHEASRECVWLRSVIQHIRETCGLSSGKMTSTVIYEDNAACIAQLKDGYIKGDRTKHILPKFFFTHDLQRNGDIHVQQVRSSDNLADLFTKSLPRKVFEQLIHKIGLLRLKDCMHEGEK</sequence>
<dbReference type="InterPro" id="IPR001584">
    <property type="entry name" value="Integrase_cat-core"/>
</dbReference>
<evidence type="ECO:0000259" key="1">
    <source>
        <dbReference type="PROSITE" id="PS50994"/>
    </source>
</evidence>
<dbReference type="SUPFAM" id="SSF56672">
    <property type="entry name" value="DNA/RNA polymerases"/>
    <property type="match status" value="1"/>
</dbReference>
<gene>
    <name evidence="2" type="ORF">KK1_031006</name>
</gene>
<dbReference type="PANTHER" id="PTHR11439:SF486">
    <property type="entry name" value="RLK (RECEPTOR-LIKE KINASE) PROTEIN, PUTATIVE-RELATED"/>
    <property type="match status" value="1"/>
</dbReference>
<dbReference type="InterPro" id="IPR036397">
    <property type="entry name" value="RNaseH_sf"/>
</dbReference>
<name>A0A151RXV3_CAJCA</name>
<reference evidence="2" key="1">
    <citation type="journal article" date="2012" name="Nat. Biotechnol.">
        <title>Draft genome sequence of pigeonpea (Cajanus cajan), an orphan legume crop of resource-poor farmers.</title>
        <authorList>
            <person name="Varshney R.K."/>
            <person name="Chen W."/>
            <person name="Li Y."/>
            <person name="Bharti A.K."/>
            <person name="Saxena R.K."/>
            <person name="Schlueter J.A."/>
            <person name="Donoghue M.T."/>
            <person name="Azam S."/>
            <person name="Fan G."/>
            <person name="Whaley A.M."/>
            <person name="Farmer A.D."/>
            <person name="Sheridan J."/>
            <person name="Iwata A."/>
            <person name="Tuteja R."/>
            <person name="Penmetsa R.V."/>
            <person name="Wu W."/>
            <person name="Upadhyaya H.D."/>
            <person name="Yang S.P."/>
            <person name="Shah T."/>
            <person name="Saxena K.B."/>
            <person name="Michael T."/>
            <person name="McCombie W.R."/>
            <person name="Yang B."/>
            <person name="Zhang G."/>
            <person name="Yang H."/>
            <person name="Wang J."/>
            <person name="Spillane C."/>
            <person name="Cook D.R."/>
            <person name="May G.D."/>
            <person name="Xu X."/>
            <person name="Jackson S.A."/>
        </authorList>
    </citation>
    <scope>NUCLEOTIDE SEQUENCE [LARGE SCALE GENOMIC DNA]</scope>
</reference>
<dbReference type="Pfam" id="PF07727">
    <property type="entry name" value="RVT_2"/>
    <property type="match status" value="1"/>
</dbReference>
<dbReference type="SUPFAM" id="SSF53098">
    <property type="entry name" value="Ribonuclease H-like"/>
    <property type="match status" value="1"/>
</dbReference>
<organism evidence="2 3">
    <name type="scientific">Cajanus cajan</name>
    <name type="common">Pigeon pea</name>
    <name type="synonym">Cajanus indicus</name>
    <dbReference type="NCBI Taxonomy" id="3821"/>
    <lineage>
        <taxon>Eukaryota</taxon>
        <taxon>Viridiplantae</taxon>
        <taxon>Streptophyta</taxon>
        <taxon>Embryophyta</taxon>
        <taxon>Tracheophyta</taxon>
        <taxon>Spermatophyta</taxon>
        <taxon>Magnoliopsida</taxon>
        <taxon>eudicotyledons</taxon>
        <taxon>Gunneridae</taxon>
        <taxon>Pentapetalae</taxon>
        <taxon>rosids</taxon>
        <taxon>fabids</taxon>
        <taxon>Fabales</taxon>
        <taxon>Fabaceae</taxon>
        <taxon>Papilionoideae</taxon>
        <taxon>50 kb inversion clade</taxon>
        <taxon>NPAAA clade</taxon>
        <taxon>indigoferoid/millettioid clade</taxon>
        <taxon>Phaseoleae</taxon>
        <taxon>Cajanus</taxon>
    </lineage>
</organism>
<evidence type="ECO:0000313" key="3">
    <source>
        <dbReference type="Proteomes" id="UP000075243"/>
    </source>
</evidence>